<protein>
    <recommendedName>
        <fullName evidence="4">Type II secretion system protein</fullName>
    </recommendedName>
</protein>
<evidence type="ECO:0000313" key="3">
    <source>
        <dbReference type="Proteomes" id="UP001356308"/>
    </source>
</evidence>
<reference evidence="2 3" key="1">
    <citation type="submission" date="2024-01" db="EMBL/GenBank/DDBJ databases">
        <title>Maribacter spp. originated from different algae showed divergent polysaccharides utilization ability.</title>
        <authorList>
            <person name="Wang H."/>
            <person name="Wu Y."/>
        </authorList>
    </citation>
    <scope>NUCLEOTIDE SEQUENCE [LARGE SCALE GENOMIC DNA]</scope>
    <source>
        <strain evidence="2 3">PR1</strain>
    </source>
</reference>
<keyword evidence="1" id="KW-1133">Transmembrane helix</keyword>
<feature type="transmembrane region" description="Helical" evidence="1">
    <location>
        <begin position="12"/>
        <end position="33"/>
    </location>
</feature>
<keyword evidence="1" id="KW-0472">Membrane</keyword>
<evidence type="ECO:0000256" key="1">
    <source>
        <dbReference type="SAM" id="Phobius"/>
    </source>
</evidence>
<comment type="caution">
    <text evidence="2">The sequence shown here is derived from an EMBL/GenBank/DDBJ whole genome shotgun (WGS) entry which is preliminary data.</text>
</comment>
<dbReference type="RefSeq" id="WP_272652737.1">
    <property type="nucleotide sequence ID" value="NZ_JAZDDG010000010.1"/>
</dbReference>
<dbReference type="EMBL" id="JAZDDG010000010">
    <property type="protein sequence ID" value="MEE1978058.1"/>
    <property type="molecule type" value="Genomic_DNA"/>
</dbReference>
<keyword evidence="1" id="KW-0812">Transmembrane</keyword>
<gene>
    <name evidence="2" type="ORF">V1I91_18415</name>
</gene>
<proteinExistence type="predicted"/>
<evidence type="ECO:0000313" key="2">
    <source>
        <dbReference type="EMBL" id="MEE1978058.1"/>
    </source>
</evidence>
<organism evidence="2 3">
    <name type="scientific">Maribacter cobaltidurans</name>
    <dbReference type="NCBI Taxonomy" id="1178778"/>
    <lineage>
        <taxon>Bacteria</taxon>
        <taxon>Pseudomonadati</taxon>
        <taxon>Bacteroidota</taxon>
        <taxon>Flavobacteriia</taxon>
        <taxon>Flavobacteriales</taxon>
        <taxon>Flavobacteriaceae</taxon>
        <taxon>Maribacter</taxon>
    </lineage>
</organism>
<keyword evidence="3" id="KW-1185">Reference proteome</keyword>
<sequence length="111" mass="12694">MALLKKIKASSLMETLVATVLIVIIFMVSSMVLNNIVHENRRSNTQRIENYLGHLHYEWSNGAISVPHEERFMDWDISMANKSEGRKSLLEIEAVQESTGKRLTKTIIHAE</sequence>
<evidence type="ECO:0008006" key="4">
    <source>
        <dbReference type="Google" id="ProtNLM"/>
    </source>
</evidence>
<dbReference type="Proteomes" id="UP001356308">
    <property type="component" value="Unassembled WGS sequence"/>
</dbReference>
<accession>A0ABU7IYZ8</accession>
<name>A0ABU7IYZ8_9FLAO</name>